<dbReference type="GO" id="GO:0042254">
    <property type="term" value="P:ribosome biogenesis"/>
    <property type="evidence" value="ECO:0007669"/>
    <property type="project" value="InterPro"/>
</dbReference>
<comment type="caution">
    <text evidence="3">The sequence shown here is derived from an EMBL/GenBank/DDBJ whole genome shotgun (WGS) entry which is preliminary data.</text>
</comment>
<evidence type="ECO:0000259" key="2">
    <source>
        <dbReference type="Pfam" id="PF03914"/>
    </source>
</evidence>
<dbReference type="GO" id="GO:0032040">
    <property type="term" value="C:small-subunit processome"/>
    <property type="evidence" value="ECO:0007669"/>
    <property type="project" value="TreeGrafter"/>
</dbReference>
<organism evidence="3 4">
    <name type="scientific">Colocasia esculenta</name>
    <name type="common">Wild taro</name>
    <name type="synonym">Arum esculentum</name>
    <dbReference type="NCBI Taxonomy" id="4460"/>
    <lineage>
        <taxon>Eukaryota</taxon>
        <taxon>Viridiplantae</taxon>
        <taxon>Streptophyta</taxon>
        <taxon>Embryophyta</taxon>
        <taxon>Tracheophyta</taxon>
        <taxon>Spermatophyta</taxon>
        <taxon>Magnoliopsida</taxon>
        <taxon>Liliopsida</taxon>
        <taxon>Araceae</taxon>
        <taxon>Aroideae</taxon>
        <taxon>Colocasieae</taxon>
        <taxon>Colocasia</taxon>
    </lineage>
</organism>
<evidence type="ECO:0000313" key="3">
    <source>
        <dbReference type="EMBL" id="MQL96491.1"/>
    </source>
</evidence>
<dbReference type="PANTHER" id="PTHR12455:SF0">
    <property type="entry name" value="NUCLEOLAR COMPLEX PROTEIN 4 HOMOLOG"/>
    <property type="match status" value="1"/>
</dbReference>
<comment type="similarity">
    <text evidence="1">Belongs to the CBF/MAK21 family.</text>
</comment>
<dbReference type="InterPro" id="IPR005612">
    <property type="entry name" value="CCAAT-binding_factor"/>
</dbReference>
<protein>
    <recommendedName>
        <fullName evidence="2">CCAAT-binding factor domain-containing protein</fullName>
    </recommendedName>
</protein>
<keyword evidence="4" id="KW-1185">Reference proteome</keyword>
<dbReference type="PANTHER" id="PTHR12455">
    <property type="entry name" value="NUCLEOLAR COMPLEX PROTEIN 4"/>
    <property type="match status" value="1"/>
</dbReference>
<dbReference type="InterPro" id="IPR027193">
    <property type="entry name" value="Noc4"/>
</dbReference>
<dbReference type="AlphaFoldDB" id="A0A843VIA5"/>
<sequence>MSELRSRLACRWLTSDSRALAKTFLAAKPRSSKVSNTLPHATSSSIPTRSNSIIPRTIPASMAPSSSQEQKANRAETLTLNQLKALGEQLLSSRVHINNLPRLLSFLSPSSPPQFALESLLTLQSFFITLLPEIHSAPSRPKFVVPDFVREGGEDAEAVYRAWLRSRFDEFVNSLILVVVCPQSEEAVRDVFLDALMEFVKLGKGGRFQSALYHRFESALINVYIILSHVPALDGPNGDSGCEMWCEAGLVSKETDATPSSEATLVSGNSKKLKKAKSKVFVSLPQIVIPYVANPVILWSYDIGGVISVMALSSLFILITQHGVEYPHYYDKLYALLNPSIFMVKHRARFLQLLDTSLKSSHIPAYVAAAFTKKLSRLALSAPPSGSLVIIAIIHNLLRRHPSINFLVNQVSSNEANEVSTNGAEESIENKLKSESGLHVGVMKSGMDPFDLEECDLVKSNAMRSSLWEVDTMRHHYCPAVSRFVASLENDLTIRSKTSEVSVSDFCSGSYTTIFRDEIKRRIKQVPLAFYKATPTSLFSESDFTGWSFGDQLCNKEDGDIGNAAARHGETDLCHLTKKQKVASS</sequence>
<dbReference type="EMBL" id="NMUH01001922">
    <property type="protein sequence ID" value="MQL96491.1"/>
    <property type="molecule type" value="Genomic_DNA"/>
</dbReference>
<reference evidence="3" key="1">
    <citation type="submission" date="2017-07" db="EMBL/GenBank/DDBJ databases">
        <title>Taro Niue Genome Assembly and Annotation.</title>
        <authorList>
            <person name="Atibalentja N."/>
            <person name="Keating K."/>
            <person name="Fields C.J."/>
        </authorList>
    </citation>
    <scope>NUCLEOTIDE SEQUENCE</scope>
    <source>
        <strain evidence="3">Niue_2</strain>
        <tissue evidence="3">Leaf</tissue>
    </source>
</reference>
<name>A0A843VIA5_COLES</name>
<dbReference type="Pfam" id="PF03914">
    <property type="entry name" value="CBF"/>
    <property type="match status" value="1"/>
</dbReference>
<proteinExistence type="inferred from homology"/>
<accession>A0A843VIA5</accession>
<evidence type="ECO:0000256" key="1">
    <source>
        <dbReference type="ARBA" id="ARBA00007797"/>
    </source>
</evidence>
<feature type="domain" description="CCAAT-binding factor" evidence="2">
    <location>
        <begin position="308"/>
        <end position="485"/>
    </location>
</feature>
<dbReference type="Proteomes" id="UP000652761">
    <property type="component" value="Unassembled WGS sequence"/>
</dbReference>
<evidence type="ECO:0000313" key="4">
    <source>
        <dbReference type="Proteomes" id="UP000652761"/>
    </source>
</evidence>
<gene>
    <name evidence="3" type="ORF">Taro_029171</name>
</gene>
<dbReference type="OrthoDB" id="10263185at2759"/>
<dbReference type="GO" id="GO:0030692">
    <property type="term" value="C:Noc4p-Nop14p complex"/>
    <property type="evidence" value="ECO:0007669"/>
    <property type="project" value="TreeGrafter"/>
</dbReference>